<evidence type="ECO:0000313" key="2">
    <source>
        <dbReference type="Proteomes" id="UP000547458"/>
    </source>
</evidence>
<accession>A0A846RM12</accession>
<proteinExistence type="predicted"/>
<dbReference type="RefSeq" id="WP_167992534.1">
    <property type="nucleotide sequence ID" value="NZ_JAATJL010000001.1"/>
</dbReference>
<dbReference type="Proteomes" id="UP000547458">
    <property type="component" value="Unassembled WGS sequence"/>
</dbReference>
<dbReference type="AlphaFoldDB" id="A0A846RM12"/>
<sequence length="77" mass="8828">MSGESFLGLEVKGYTFKCLVCQNPEFTQRDILLNTAGLTAFDMDWANKSSDGAICTDCGYIHEFAYGSNYRWVRWKR</sequence>
<gene>
    <name evidence="1" type="ORF">BJ994_001225</name>
</gene>
<keyword evidence="2" id="KW-1185">Reference proteome</keyword>
<comment type="caution">
    <text evidence="1">The sequence shown here is derived from an EMBL/GenBank/DDBJ whole genome shotgun (WGS) entry which is preliminary data.</text>
</comment>
<dbReference type="EMBL" id="JAATJL010000001">
    <property type="protein sequence ID" value="NJC22149.1"/>
    <property type="molecule type" value="Genomic_DNA"/>
</dbReference>
<evidence type="ECO:0000313" key="1">
    <source>
        <dbReference type="EMBL" id="NJC22149.1"/>
    </source>
</evidence>
<organism evidence="1 2">
    <name type="scientific">Arthrobacter pigmenti</name>
    <dbReference type="NCBI Taxonomy" id="271432"/>
    <lineage>
        <taxon>Bacteria</taxon>
        <taxon>Bacillati</taxon>
        <taxon>Actinomycetota</taxon>
        <taxon>Actinomycetes</taxon>
        <taxon>Micrococcales</taxon>
        <taxon>Micrococcaceae</taxon>
        <taxon>Arthrobacter</taxon>
    </lineage>
</organism>
<name>A0A846RM12_9MICC</name>
<protein>
    <submittedName>
        <fullName evidence="1">Putative nucleic-acid-binding Zn-ribbon protein</fullName>
    </submittedName>
</protein>
<reference evidence="1 2" key="1">
    <citation type="submission" date="2020-03" db="EMBL/GenBank/DDBJ databases">
        <title>Sequencing the genomes of 1000 actinobacteria strains.</title>
        <authorList>
            <person name="Klenk H.-P."/>
        </authorList>
    </citation>
    <scope>NUCLEOTIDE SEQUENCE [LARGE SCALE GENOMIC DNA]</scope>
    <source>
        <strain evidence="1 2">DSM 16403</strain>
    </source>
</reference>